<evidence type="ECO:0000256" key="2">
    <source>
        <dbReference type="ARBA" id="ARBA00030006"/>
    </source>
</evidence>
<dbReference type="InterPro" id="IPR001431">
    <property type="entry name" value="Pept_M16_Zn_BS"/>
</dbReference>
<evidence type="ECO:0000313" key="7">
    <source>
        <dbReference type="RGD" id="727897"/>
    </source>
</evidence>
<dbReference type="InterPro" id="IPR011765">
    <property type="entry name" value="Pept_M16_N"/>
</dbReference>
<dbReference type="PANTHER" id="PTHR11851">
    <property type="entry name" value="METALLOPROTEASE"/>
    <property type="match status" value="1"/>
</dbReference>
<evidence type="ECO:0000313" key="5">
    <source>
        <dbReference type="EMBL" id="EDL93502.1"/>
    </source>
</evidence>
<dbReference type="Gene3D" id="3.30.830.10">
    <property type="entry name" value="Metalloenzyme, LuxS/M16 peptidase-like"/>
    <property type="match status" value="1"/>
</dbReference>
<evidence type="ECO:0000313" key="6">
    <source>
        <dbReference type="Proteomes" id="UP000234681"/>
    </source>
</evidence>
<reference evidence="5 6" key="1">
    <citation type="submission" date="2005-09" db="EMBL/GenBank/DDBJ databases">
        <authorList>
            <person name="Mural R.J."/>
            <person name="Li P.W."/>
            <person name="Adams M.D."/>
            <person name="Amanatides P.G."/>
            <person name="Baden-Tillson H."/>
            <person name="Barnstead M."/>
            <person name="Chin S.H."/>
            <person name="Dew I."/>
            <person name="Evans C.A."/>
            <person name="Ferriera S."/>
            <person name="Flanigan M."/>
            <person name="Fosler C."/>
            <person name="Glodek A."/>
            <person name="Gu Z."/>
            <person name="Holt R.A."/>
            <person name="Jennings D."/>
            <person name="Kraft C.L."/>
            <person name="Lu F."/>
            <person name="Nguyen T."/>
            <person name="Nusskern D.R."/>
            <person name="Pfannkoch C.M."/>
            <person name="Sitter C."/>
            <person name="Sutton G.G."/>
            <person name="Venter J.C."/>
            <person name="Wang Z."/>
            <person name="Woodage T."/>
            <person name="Zheng X.H."/>
            <person name="Zhong F."/>
        </authorList>
    </citation>
    <scope>NUCLEOTIDE SEQUENCE [LARGE SCALE GENOMIC DNA]</scope>
    <source>
        <strain>BN</strain>
        <strain evidence="6">Sprague-Dawley</strain>
    </source>
</reference>
<feature type="non-terminal residue" evidence="5">
    <location>
        <position position="185"/>
    </location>
</feature>
<dbReference type="Proteomes" id="UP000234681">
    <property type="component" value="Chromosome 3"/>
</dbReference>
<dbReference type="PROSITE" id="PS00143">
    <property type="entry name" value="INSULINASE"/>
    <property type="match status" value="1"/>
</dbReference>
<sequence length="185" mass="19845">MATAVWAAARLLRGSAALCARPKFGSPAHRRFSSGATYPNIPLSSPLPGVPKPIFATVDGQEKFETKVTTLDNGLRVASQNKFGQFCTLGILINSGSRYEAKYLSGIAHFLEKLAFSSTARFDSKDEILLTLEKHGGICDCQTSRDTTMYAVSADSKGLDTVVGLLADVVLHPRLTGLALARWLG</sequence>
<name>A6JTE7_RAT</name>
<dbReference type="Pfam" id="PF00675">
    <property type="entry name" value="Peptidase_M16"/>
    <property type="match status" value="1"/>
</dbReference>
<dbReference type="EMBL" id="CH474001">
    <property type="protein sequence ID" value="EDL93502.1"/>
    <property type="molecule type" value="Genomic_DNA"/>
</dbReference>
<organism evidence="5 6">
    <name type="scientific">Rattus norvegicus</name>
    <name type="common">Rat</name>
    <dbReference type="NCBI Taxonomy" id="10116"/>
    <lineage>
        <taxon>Eukaryota</taxon>
        <taxon>Metazoa</taxon>
        <taxon>Chordata</taxon>
        <taxon>Craniata</taxon>
        <taxon>Vertebrata</taxon>
        <taxon>Euteleostomi</taxon>
        <taxon>Mammalia</taxon>
        <taxon>Eutheria</taxon>
        <taxon>Euarchontoglires</taxon>
        <taxon>Glires</taxon>
        <taxon>Rodentia</taxon>
        <taxon>Myomorpha</taxon>
        <taxon>Muroidea</taxon>
        <taxon>Muridae</taxon>
        <taxon>Murinae</taxon>
        <taxon>Rattus</taxon>
    </lineage>
</organism>
<evidence type="ECO:0000256" key="1">
    <source>
        <dbReference type="ARBA" id="ARBA00007261"/>
    </source>
</evidence>
<dbReference type="GO" id="GO:0006508">
    <property type="term" value="P:proteolysis"/>
    <property type="evidence" value="ECO:0007669"/>
    <property type="project" value="InterPro"/>
</dbReference>
<protein>
    <recommendedName>
        <fullName evidence="2">Alpha-MPP</fullName>
    </recommendedName>
    <alternativeName>
        <fullName evidence="3">Inactive zinc metalloprotease alpha</fullName>
    </alternativeName>
</protein>
<gene>
    <name evidence="5 7" type="primary">Pmpca</name>
    <name evidence="5" type="ORF">rCG_45442</name>
</gene>
<dbReference type="AlphaFoldDB" id="A6JTE7"/>
<feature type="domain" description="Peptidase M16 N-terminal" evidence="4">
    <location>
        <begin position="76"/>
        <end position="182"/>
    </location>
</feature>
<proteinExistence type="inferred from homology"/>
<dbReference type="PANTHER" id="PTHR11851:SF49">
    <property type="entry name" value="MITOCHONDRIAL-PROCESSING PEPTIDASE SUBUNIT ALPHA"/>
    <property type="match status" value="1"/>
</dbReference>
<dbReference type="GO" id="GO:0046872">
    <property type="term" value="F:metal ion binding"/>
    <property type="evidence" value="ECO:0007669"/>
    <property type="project" value="InterPro"/>
</dbReference>
<accession>A6JTE7</accession>
<dbReference type="InterPro" id="IPR011249">
    <property type="entry name" value="Metalloenz_LuxS/M16"/>
</dbReference>
<evidence type="ECO:0000259" key="4">
    <source>
        <dbReference type="Pfam" id="PF00675"/>
    </source>
</evidence>
<evidence type="ECO:0000256" key="3">
    <source>
        <dbReference type="ARBA" id="ARBA00032315"/>
    </source>
</evidence>
<dbReference type="RGD" id="727897">
    <property type="gene designation" value="Pmpca"/>
</dbReference>
<dbReference type="SUPFAM" id="SSF63411">
    <property type="entry name" value="LuxS/MPP-like metallohydrolase"/>
    <property type="match status" value="1"/>
</dbReference>
<comment type="similarity">
    <text evidence="1">Belongs to the peptidase M16 family.</text>
</comment>
<dbReference type="InterPro" id="IPR050361">
    <property type="entry name" value="MPP/UQCRC_Complex"/>
</dbReference>
<dbReference type="GO" id="GO:0004222">
    <property type="term" value="F:metalloendopeptidase activity"/>
    <property type="evidence" value="ECO:0007669"/>
    <property type="project" value="InterPro"/>
</dbReference>